<evidence type="ECO:0000313" key="3">
    <source>
        <dbReference type="Proteomes" id="UP000696485"/>
    </source>
</evidence>
<accession>A0A9P5VPS1</accession>
<dbReference type="Proteomes" id="UP000696485">
    <property type="component" value="Unassembled WGS sequence"/>
</dbReference>
<feature type="compositionally biased region" description="Basic and acidic residues" evidence="1">
    <location>
        <begin position="171"/>
        <end position="182"/>
    </location>
</feature>
<dbReference type="AlphaFoldDB" id="A0A9P5VPS1"/>
<organism evidence="2 3">
    <name type="scientific">Podila minutissima</name>
    <dbReference type="NCBI Taxonomy" id="64525"/>
    <lineage>
        <taxon>Eukaryota</taxon>
        <taxon>Fungi</taxon>
        <taxon>Fungi incertae sedis</taxon>
        <taxon>Mucoromycota</taxon>
        <taxon>Mortierellomycotina</taxon>
        <taxon>Mortierellomycetes</taxon>
        <taxon>Mortierellales</taxon>
        <taxon>Mortierellaceae</taxon>
        <taxon>Podila</taxon>
    </lineage>
</organism>
<feature type="compositionally biased region" description="Basic residues" evidence="1">
    <location>
        <begin position="53"/>
        <end position="64"/>
    </location>
</feature>
<gene>
    <name evidence="2" type="ORF">BG006_000122</name>
</gene>
<comment type="caution">
    <text evidence="2">The sequence shown here is derived from an EMBL/GenBank/DDBJ whole genome shotgun (WGS) entry which is preliminary data.</text>
</comment>
<sequence>MTGSRMHCVRVRPTMGRKQQLQRREHSGPLAFSSSSIGNHANGQDESTQQTMYHHHHRSSHKSVNHSIYSTASPIFAASASPSASSEVSTSSSTSSRTKYTTYRQSSNHTGRRNVSFATDALESDICAQVSRSGRDVLAFALGIPTSTRAFNPLLPASTHSVDIGSPFSPFDHRIDDAHEPSEFQGGARTHSSGGGGSGGGGDSPTGSGDMSPGGGDGDGGEPSEYTFRRRNAIVEGSEDAPKADDFPDGSPK</sequence>
<feature type="region of interest" description="Disordered" evidence="1">
    <location>
        <begin position="1"/>
        <end position="65"/>
    </location>
</feature>
<feature type="compositionally biased region" description="Low complexity" evidence="1">
    <location>
        <begin position="80"/>
        <end position="107"/>
    </location>
</feature>
<feature type="compositionally biased region" description="Gly residues" evidence="1">
    <location>
        <begin position="193"/>
        <end position="204"/>
    </location>
</feature>
<feature type="compositionally biased region" description="Polar residues" evidence="1">
    <location>
        <begin position="32"/>
        <end position="52"/>
    </location>
</feature>
<dbReference type="EMBL" id="JAAAUY010000101">
    <property type="protein sequence ID" value="KAF9335411.1"/>
    <property type="molecule type" value="Genomic_DNA"/>
</dbReference>
<feature type="region of interest" description="Disordered" evidence="1">
    <location>
        <begin position="80"/>
        <end position="111"/>
    </location>
</feature>
<proteinExistence type="predicted"/>
<evidence type="ECO:0000256" key="1">
    <source>
        <dbReference type="SAM" id="MobiDB-lite"/>
    </source>
</evidence>
<keyword evidence="3" id="KW-1185">Reference proteome</keyword>
<reference evidence="2" key="1">
    <citation type="journal article" date="2020" name="Fungal Divers.">
        <title>Resolving the Mortierellaceae phylogeny through synthesis of multi-gene phylogenetics and phylogenomics.</title>
        <authorList>
            <person name="Vandepol N."/>
            <person name="Liber J."/>
            <person name="Desiro A."/>
            <person name="Na H."/>
            <person name="Kennedy M."/>
            <person name="Barry K."/>
            <person name="Grigoriev I.V."/>
            <person name="Miller A.N."/>
            <person name="O'Donnell K."/>
            <person name="Stajich J.E."/>
            <person name="Bonito G."/>
        </authorList>
    </citation>
    <scope>NUCLEOTIDE SEQUENCE</scope>
    <source>
        <strain evidence="2">NVP1</strain>
    </source>
</reference>
<feature type="region of interest" description="Disordered" evidence="1">
    <location>
        <begin position="168"/>
        <end position="253"/>
    </location>
</feature>
<feature type="compositionally biased region" description="Basic and acidic residues" evidence="1">
    <location>
        <begin position="240"/>
        <end position="253"/>
    </location>
</feature>
<evidence type="ECO:0000313" key="2">
    <source>
        <dbReference type="EMBL" id="KAF9335411.1"/>
    </source>
</evidence>
<name>A0A9P5VPS1_9FUNG</name>
<protein>
    <submittedName>
        <fullName evidence="2">Uncharacterized protein</fullName>
    </submittedName>
</protein>